<evidence type="ECO:0000256" key="12">
    <source>
        <dbReference type="ARBA" id="ARBA00023170"/>
    </source>
</evidence>
<comment type="subcellular location">
    <subcellularLocation>
        <location evidence="1">Membrane</location>
        <topology evidence="1">Single-pass membrane protein</topology>
    </subcellularLocation>
</comment>
<dbReference type="InterPro" id="IPR038408">
    <property type="entry name" value="GNK2_sf"/>
</dbReference>
<keyword evidence="5 18" id="KW-0732">Signal</keyword>
<dbReference type="InterPro" id="IPR001245">
    <property type="entry name" value="Ser-Thr/Tyr_kinase_cat_dom"/>
</dbReference>
<feature type="transmembrane region" description="Helical" evidence="17">
    <location>
        <begin position="279"/>
        <end position="301"/>
    </location>
</feature>
<comment type="catalytic activity">
    <reaction evidence="14">
        <text>L-seryl-[protein] + ATP = O-phospho-L-seryl-[protein] + ADP + H(+)</text>
        <dbReference type="Rhea" id="RHEA:17989"/>
        <dbReference type="Rhea" id="RHEA-COMP:9863"/>
        <dbReference type="Rhea" id="RHEA-COMP:11604"/>
        <dbReference type="ChEBI" id="CHEBI:15378"/>
        <dbReference type="ChEBI" id="CHEBI:29999"/>
        <dbReference type="ChEBI" id="CHEBI:30616"/>
        <dbReference type="ChEBI" id="CHEBI:83421"/>
        <dbReference type="ChEBI" id="CHEBI:456216"/>
    </reaction>
</comment>
<comment type="catalytic activity">
    <reaction evidence="15">
        <text>L-threonyl-[protein] + ATP = O-phospho-L-threonyl-[protein] + ADP + H(+)</text>
        <dbReference type="Rhea" id="RHEA:46608"/>
        <dbReference type="Rhea" id="RHEA-COMP:11060"/>
        <dbReference type="Rhea" id="RHEA-COMP:11605"/>
        <dbReference type="ChEBI" id="CHEBI:15378"/>
        <dbReference type="ChEBI" id="CHEBI:30013"/>
        <dbReference type="ChEBI" id="CHEBI:30616"/>
        <dbReference type="ChEBI" id="CHEBI:61977"/>
        <dbReference type="ChEBI" id="CHEBI:456216"/>
    </reaction>
</comment>
<dbReference type="GO" id="GO:0007165">
    <property type="term" value="P:signal transduction"/>
    <property type="evidence" value="ECO:0000318"/>
    <property type="project" value="GO_Central"/>
</dbReference>
<feature type="region of interest" description="Disordered" evidence="16">
    <location>
        <begin position="652"/>
        <end position="674"/>
    </location>
</feature>
<dbReference type="PROSITE" id="PS50011">
    <property type="entry name" value="PROTEIN_KINASE_DOM"/>
    <property type="match status" value="1"/>
</dbReference>
<dbReference type="Gene3D" id="3.30.430.20">
    <property type="entry name" value="Gnk2 domain, C-X8-C-X2-C motif"/>
    <property type="match status" value="2"/>
</dbReference>
<keyword evidence="7" id="KW-0547">Nucleotide-binding</keyword>
<dbReference type="Pfam" id="PF01657">
    <property type="entry name" value="Stress-antifung"/>
    <property type="match status" value="2"/>
</dbReference>
<keyword evidence="3" id="KW-0808">Transferase</keyword>
<dbReference type="GO" id="GO:0005886">
    <property type="term" value="C:plasma membrane"/>
    <property type="evidence" value="ECO:0000318"/>
    <property type="project" value="GO_Central"/>
</dbReference>
<evidence type="ECO:0000256" key="9">
    <source>
        <dbReference type="ARBA" id="ARBA00022840"/>
    </source>
</evidence>
<keyword evidence="2" id="KW-0723">Serine/threonine-protein kinase</keyword>
<keyword evidence="6" id="KW-0677">Repeat</keyword>
<evidence type="ECO:0000256" key="16">
    <source>
        <dbReference type="SAM" id="MobiDB-lite"/>
    </source>
</evidence>
<evidence type="ECO:0000256" key="11">
    <source>
        <dbReference type="ARBA" id="ARBA00023136"/>
    </source>
</evidence>
<evidence type="ECO:0000256" key="15">
    <source>
        <dbReference type="ARBA" id="ARBA00047951"/>
    </source>
</evidence>
<proteinExistence type="predicted"/>
<dbReference type="InterPro" id="IPR011009">
    <property type="entry name" value="Kinase-like_dom_sf"/>
</dbReference>
<dbReference type="Pfam" id="PF07714">
    <property type="entry name" value="PK_Tyr_Ser-Thr"/>
    <property type="match status" value="1"/>
</dbReference>
<reference evidence="20" key="1">
    <citation type="submission" date="2025-08" db="UniProtKB">
        <authorList>
            <consortium name="RefSeq"/>
        </authorList>
    </citation>
    <scope>IDENTIFICATION</scope>
    <source>
        <tissue evidence="20">Leaves</tissue>
    </source>
</reference>
<dbReference type="RefSeq" id="XP_018811865.1">
    <property type="nucleotide sequence ID" value="XM_018956320.1"/>
</dbReference>
<evidence type="ECO:0000256" key="13">
    <source>
        <dbReference type="ARBA" id="ARBA00023180"/>
    </source>
</evidence>
<dbReference type="GeneID" id="108984386"/>
<keyword evidence="9" id="KW-0067">ATP-binding</keyword>
<dbReference type="PROSITE" id="PS51473">
    <property type="entry name" value="GNK2"/>
    <property type="match status" value="2"/>
</dbReference>
<evidence type="ECO:0000256" key="7">
    <source>
        <dbReference type="ARBA" id="ARBA00022741"/>
    </source>
</evidence>
<keyword evidence="8" id="KW-0418">Kinase</keyword>
<feature type="chain" id="PRO_5043960618" evidence="18">
    <location>
        <begin position="27"/>
        <end position="674"/>
    </location>
</feature>
<dbReference type="InterPro" id="IPR008271">
    <property type="entry name" value="Ser/Thr_kinase_AS"/>
</dbReference>
<dbReference type="AlphaFoldDB" id="A0A2I4DXL5"/>
<dbReference type="Gene3D" id="3.30.200.20">
    <property type="entry name" value="Phosphorylase Kinase, domain 1"/>
    <property type="match status" value="1"/>
</dbReference>
<feature type="compositionally biased region" description="Basic and acidic residues" evidence="16">
    <location>
        <begin position="654"/>
        <end position="663"/>
    </location>
</feature>
<evidence type="ECO:0000256" key="17">
    <source>
        <dbReference type="SAM" id="Phobius"/>
    </source>
</evidence>
<evidence type="ECO:0000256" key="2">
    <source>
        <dbReference type="ARBA" id="ARBA00022527"/>
    </source>
</evidence>
<evidence type="ECO:0000256" key="10">
    <source>
        <dbReference type="ARBA" id="ARBA00022989"/>
    </source>
</evidence>
<dbReference type="GO" id="GO:0004674">
    <property type="term" value="F:protein serine/threonine kinase activity"/>
    <property type="evidence" value="ECO:0000318"/>
    <property type="project" value="GO_Central"/>
</dbReference>
<gene>
    <name evidence="20" type="primary">LOC108984386</name>
</gene>
<dbReference type="FunFam" id="3.30.200.20:FF:000142">
    <property type="entry name" value="Cysteine-rich receptor-like protein kinase 10"/>
    <property type="match status" value="1"/>
</dbReference>
<dbReference type="Proteomes" id="UP000235220">
    <property type="component" value="Chromosome 11"/>
</dbReference>
<evidence type="ECO:0000256" key="8">
    <source>
        <dbReference type="ARBA" id="ARBA00022777"/>
    </source>
</evidence>
<feature type="signal peptide" evidence="18">
    <location>
        <begin position="1"/>
        <end position="26"/>
    </location>
</feature>
<keyword evidence="4 17" id="KW-0812">Transmembrane</keyword>
<keyword evidence="12" id="KW-0675">Receptor</keyword>
<organism evidence="19 20">
    <name type="scientific">Juglans regia</name>
    <name type="common">English walnut</name>
    <dbReference type="NCBI Taxonomy" id="51240"/>
    <lineage>
        <taxon>Eukaryota</taxon>
        <taxon>Viridiplantae</taxon>
        <taxon>Streptophyta</taxon>
        <taxon>Embryophyta</taxon>
        <taxon>Tracheophyta</taxon>
        <taxon>Spermatophyta</taxon>
        <taxon>Magnoliopsida</taxon>
        <taxon>eudicotyledons</taxon>
        <taxon>Gunneridae</taxon>
        <taxon>Pentapetalae</taxon>
        <taxon>rosids</taxon>
        <taxon>fabids</taxon>
        <taxon>Fagales</taxon>
        <taxon>Juglandaceae</taxon>
        <taxon>Juglans</taxon>
    </lineage>
</organism>
<evidence type="ECO:0000256" key="6">
    <source>
        <dbReference type="ARBA" id="ARBA00022737"/>
    </source>
</evidence>
<accession>A0A2I4DXL5</accession>
<evidence type="ECO:0000256" key="5">
    <source>
        <dbReference type="ARBA" id="ARBA00022729"/>
    </source>
</evidence>
<dbReference type="GO" id="GO:0005524">
    <property type="term" value="F:ATP binding"/>
    <property type="evidence" value="ECO:0007669"/>
    <property type="project" value="UniProtKB-KW"/>
</dbReference>
<dbReference type="SUPFAM" id="SSF56112">
    <property type="entry name" value="Protein kinase-like (PK-like)"/>
    <property type="match status" value="1"/>
</dbReference>
<keyword evidence="10 17" id="KW-1133">Transmembrane helix</keyword>
<evidence type="ECO:0000313" key="19">
    <source>
        <dbReference type="Proteomes" id="UP000235220"/>
    </source>
</evidence>
<evidence type="ECO:0000256" key="3">
    <source>
        <dbReference type="ARBA" id="ARBA00022679"/>
    </source>
</evidence>
<keyword evidence="13" id="KW-0325">Glycoprotein</keyword>
<dbReference type="CDD" id="cd23509">
    <property type="entry name" value="Gnk2-like"/>
    <property type="match status" value="2"/>
</dbReference>
<name>A0A2I4DXL5_JUGRE</name>
<dbReference type="InterPro" id="IPR002902">
    <property type="entry name" value="GNK2"/>
</dbReference>
<keyword evidence="19" id="KW-1185">Reference proteome</keyword>
<dbReference type="KEGG" id="jre:108984386"/>
<evidence type="ECO:0000256" key="1">
    <source>
        <dbReference type="ARBA" id="ARBA00004167"/>
    </source>
</evidence>
<sequence>MQHFAVDAVLLLLFSCLLYLLSSSAAQVERIYVDCNSTASNYTSGSVFEENLNRTIASLVSSSSLSSGFNITSVGQNLDVVYGLVYCIAEQSDRDCQACANIAAMEIRSRCPNQKEAYMFYNNCSIRYSDWRFFSTADSAVIATIYNVNIATDGVLFNRQLRNLLKNISSQAASSPSKYYLGITSHTENVNIYAMMQCTKDLTENSCLTCLQGLISYLPTDLSNVGARFFSMSCNLRYETYSFFLSPLPPSLVPEKNGTSTTPTAKTSGQAGKNNTSEIVLFVVIPAAIALVVIICGCCLWRITRRKRVGNSEDAHEDREKSVESLLMNLSTLQVATKNFSDSYKLGQGGFGPVYKGKLLDGREIAVKRLARSSGQGLEELKTEVVLVAKLLHRNLIRLLGFCLEDGEKLLVYEYLPNGSLDRVLFDQTKRFPLEWERRYKIIVGIARGLLYLHEDSQLRIIHRDLKASNILLDENMNPKISDFGLARLFGGSQTQGNTNRIAGTYGYLAPEYAKKGNFSTKSDVYSFGVLVLEIVAGRKNSSFSNGMNLPSYAWQHWAKGTGLDLIDPTLGDQWTRHEVLKCIHIGLLCVQEAPADRPMMSAIATMLSGYTASSFPAPSQPAFFVTNSTVENPELGLIKNDPGASSPLIYAEAKPESSKKSLNDVTISDIGPR</sequence>
<evidence type="ECO:0000256" key="18">
    <source>
        <dbReference type="SAM" id="SignalP"/>
    </source>
</evidence>
<keyword evidence="11 17" id="KW-0472">Membrane</keyword>
<dbReference type="FunFam" id="1.10.510.10:FF:000129">
    <property type="entry name" value="cysteine-rich receptor-like protein kinase 10"/>
    <property type="match status" value="1"/>
</dbReference>
<dbReference type="GO" id="GO:0006955">
    <property type="term" value="P:immune response"/>
    <property type="evidence" value="ECO:0000318"/>
    <property type="project" value="GO_Central"/>
</dbReference>
<dbReference type="PROSITE" id="PS00108">
    <property type="entry name" value="PROTEIN_KINASE_ST"/>
    <property type="match status" value="1"/>
</dbReference>
<dbReference type="Gramene" id="Jr11_09000_p1">
    <property type="protein sequence ID" value="cds.Jr11_09000_p1"/>
    <property type="gene ID" value="Jr11_09000"/>
</dbReference>
<dbReference type="GO" id="GO:0006950">
    <property type="term" value="P:response to stress"/>
    <property type="evidence" value="ECO:0007669"/>
    <property type="project" value="UniProtKB-ARBA"/>
</dbReference>
<dbReference type="PANTHER" id="PTHR27002">
    <property type="entry name" value="RECEPTOR-LIKE SERINE/THREONINE-PROTEIN KINASE SD1-8"/>
    <property type="match status" value="1"/>
</dbReference>
<dbReference type="SMART" id="SM00220">
    <property type="entry name" value="S_TKc"/>
    <property type="match status" value="1"/>
</dbReference>
<dbReference type="PANTHER" id="PTHR27002:SF1040">
    <property type="entry name" value="OS07G0538400 PROTEIN"/>
    <property type="match status" value="1"/>
</dbReference>
<protein>
    <submittedName>
        <fullName evidence="20">Receptor-like protein kinase At4g00960</fullName>
    </submittedName>
</protein>
<evidence type="ECO:0000313" key="20">
    <source>
        <dbReference type="RefSeq" id="XP_018811865.1"/>
    </source>
</evidence>
<evidence type="ECO:0000256" key="14">
    <source>
        <dbReference type="ARBA" id="ARBA00047558"/>
    </source>
</evidence>
<dbReference type="OrthoDB" id="688481at2759"/>
<dbReference type="CDD" id="cd14066">
    <property type="entry name" value="STKc_IRAK"/>
    <property type="match status" value="1"/>
</dbReference>
<dbReference type="Gene3D" id="1.10.510.10">
    <property type="entry name" value="Transferase(Phosphotransferase) domain 1"/>
    <property type="match status" value="1"/>
</dbReference>
<evidence type="ECO:0000256" key="4">
    <source>
        <dbReference type="ARBA" id="ARBA00022692"/>
    </source>
</evidence>
<dbReference type="InterPro" id="IPR000719">
    <property type="entry name" value="Prot_kinase_dom"/>
</dbReference>